<keyword evidence="3" id="KW-0547">Nucleotide-binding</keyword>
<dbReference type="STRING" id="700015.Corgl_0875"/>
<evidence type="ECO:0000313" key="5">
    <source>
        <dbReference type="EMBL" id="AEB06988.1"/>
    </source>
</evidence>
<evidence type="ECO:0000256" key="1">
    <source>
        <dbReference type="ARBA" id="ARBA00022527"/>
    </source>
</evidence>
<gene>
    <name evidence="5" type="ordered locus">Corgl_0875</name>
</gene>
<evidence type="ECO:0000256" key="2">
    <source>
        <dbReference type="ARBA" id="ARBA00022679"/>
    </source>
</evidence>
<dbReference type="PANTHER" id="PTHR31756:SF3">
    <property type="entry name" value="PYRUVATE, PHOSPHATE DIKINASE REGULATORY PROTEIN 1, CHLOROPLASTIC"/>
    <property type="match status" value="1"/>
</dbReference>
<dbReference type="InterPro" id="IPR005177">
    <property type="entry name" value="Kinase-pyrophosphorylase"/>
</dbReference>
<keyword evidence="1" id="KW-0723">Serine/threonine-protein kinase</keyword>
<proteinExistence type="predicted"/>
<name>F2N9F9_CORGP</name>
<organism evidence="5 6">
    <name type="scientific">Coriobacterium glomerans (strain ATCC 49209 / DSM 20642 / JCM 10262 / PW2)</name>
    <dbReference type="NCBI Taxonomy" id="700015"/>
    <lineage>
        <taxon>Bacteria</taxon>
        <taxon>Bacillati</taxon>
        <taxon>Actinomycetota</taxon>
        <taxon>Coriobacteriia</taxon>
        <taxon>Coriobacteriales</taxon>
        <taxon>Coriobacteriaceae</taxon>
        <taxon>Coriobacterium</taxon>
    </lineage>
</organism>
<dbReference type="Proteomes" id="UP000006851">
    <property type="component" value="Chromosome"/>
</dbReference>
<dbReference type="HOGENOM" id="CLU_046206_2_1_11"/>
<evidence type="ECO:0000256" key="3">
    <source>
        <dbReference type="ARBA" id="ARBA00022741"/>
    </source>
</evidence>
<dbReference type="RefSeq" id="WP_013708731.1">
    <property type="nucleotide sequence ID" value="NC_015389.1"/>
</dbReference>
<accession>F2N9F9</accession>
<dbReference type="Pfam" id="PF03618">
    <property type="entry name" value="Kinase-PPPase"/>
    <property type="match status" value="1"/>
</dbReference>
<keyword evidence="2" id="KW-0808">Transferase</keyword>
<dbReference type="PANTHER" id="PTHR31756">
    <property type="entry name" value="PYRUVATE, PHOSPHATE DIKINASE REGULATORY PROTEIN 1, CHLOROPLASTIC"/>
    <property type="match status" value="1"/>
</dbReference>
<dbReference type="EMBL" id="CP002628">
    <property type="protein sequence ID" value="AEB06988.1"/>
    <property type="molecule type" value="Genomic_DNA"/>
</dbReference>
<keyword evidence="4" id="KW-0418">Kinase</keyword>
<dbReference type="KEGG" id="cgo:Corgl_0875"/>
<dbReference type="GO" id="GO:0004674">
    <property type="term" value="F:protein serine/threonine kinase activity"/>
    <property type="evidence" value="ECO:0007669"/>
    <property type="project" value="UniProtKB-KW"/>
</dbReference>
<reference evidence="6" key="1">
    <citation type="journal article" date="2013" name="Stand. Genomic Sci.">
        <title>Complete genome sequence of Coriobacterium glomerans type strain (PW2(T)) from the midgut of Pyrrhocoris apterus L. (red soldier bug).</title>
        <authorList>
            <person name="Stackebrandt E."/>
            <person name="Zeytun A."/>
            <person name="Lapidus A."/>
            <person name="Nolan M."/>
            <person name="Lucas S."/>
            <person name="Hammon N."/>
            <person name="Deshpande S."/>
            <person name="Cheng J.F."/>
            <person name="Tapia R."/>
            <person name="Goodwin L.A."/>
            <person name="Pitluck S."/>
            <person name="Liolios K."/>
            <person name="Pagani I."/>
            <person name="Ivanova N."/>
            <person name="Mavromatis K."/>
            <person name="Mikhailova N."/>
            <person name="Huntemann M."/>
            <person name="Pati A."/>
            <person name="Chen A."/>
            <person name="Palaniappan K."/>
            <person name="Chang Y.J."/>
            <person name="Land M."/>
            <person name="Hauser L."/>
            <person name="Rohde M."/>
            <person name="Pukall R."/>
            <person name="Goker M."/>
            <person name="Detter J.C."/>
            <person name="Woyke T."/>
            <person name="Bristow J."/>
            <person name="Eisen J.A."/>
            <person name="Markowitz V."/>
            <person name="Hugenholtz P."/>
            <person name="Kyrpides N.C."/>
            <person name="Klenk H.P."/>
        </authorList>
    </citation>
    <scope>NUCLEOTIDE SEQUENCE</scope>
    <source>
        <strain evidence="6">ATCC 49209 / DSM 20642 / JCM 10262 / PW2</strain>
    </source>
</reference>
<evidence type="ECO:0000256" key="4">
    <source>
        <dbReference type="ARBA" id="ARBA00022777"/>
    </source>
</evidence>
<keyword evidence="6" id="KW-1185">Reference proteome</keyword>
<sequence>MEACPTADVPHVHVISDSLGDTAFEVVRAAAGQFDEGIIAIDRLPKVRSAEQVQAYLVPRIEAGQHMAAFHTIVEPVLHAEVVNLLSALRIPSVDLMAPAIDTISILAQAIPNGVPGSIHRTDDQYFKRIACMEYFVEHDDGRNADDIAEADIVLLGISRTSKTPLSMYLAYRGYKVANIPLALGVEPPASLFELDPIHLFGLLSTTDVIAGIRDRRLGDDFARAVAGSYADPSEITREMDEARALMRRLGCMIVRTDGKAIEESASEIERHLETVKAARASRSANTSRD</sequence>
<dbReference type="eggNOG" id="COG1806">
    <property type="taxonomic scope" value="Bacteria"/>
</dbReference>
<protein>
    <submittedName>
        <fullName evidence="5">Uncharacterized protein</fullName>
    </submittedName>
</protein>
<evidence type="ECO:0000313" key="6">
    <source>
        <dbReference type="Proteomes" id="UP000006851"/>
    </source>
</evidence>
<dbReference type="GO" id="GO:0005524">
    <property type="term" value="F:ATP binding"/>
    <property type="evidence" value="ECO:0007669"/>
    <property type="project" value="InterPro"/>
</dbReference>
<dbReference type="NCBIfam" id="NF003742">
    <property type="entry name" value="PRK05339.1"/>
    <property type="match status" value="1"/>
</dbReference>
<dbReference type="OrthoDB" id="3171473at2"/>
<dbReference type="AlphaFoldDB" id="F2N9F9"/>